<proteinExistence type="predicted"/>
<dbReference type="RefSeq" id="WP_106565299.1">
    <property type="nucleotide sequence ID" value="NZ_PYGF01000001.1"/>
</dbReference>
<sequence length="93" mass="11015">MKPEFKEIDKEFVGELSFPDQDVLYTEKKKIQRQIELERAMSLGNLEQVKVKIFFEDFSNKFFINTTIWAVTDESVLIKKGLVIPIKRIYNVQ</sequence>
<evidence type="ECO:0000313" key="2">
    <source>
        <dbReference type="Proteomes" id="UP000240708"/>
    </source>
</evidence>
<keyword evidence="2" id="KW-1185">Reference proteome</keyword>
<comment type="caution">
    <text evidence="1">The sequence shown here is derived from an EMBL/GenBank/DDBJ whole genome shotgun (WGS) entry which is preliminary data.</text>
</comment>
<dbReference type="EMBL" id="PYGF01000001">
    <property type="protein sequence ID" value="PSL07177.1"/>
    <property type="molecule type" value="Genomic_DNA"/>
</dbReference>
<dbReference type="OrthoDB" id="982075at2"/>
<evidence type="ECO:0000313" key="1">
    <source>
        <dbReference type="EMBL" id="PSL07177.1"/>
    </source>
</evidence>
<organism evidence="1 2">
    <name type="scientific">Cecembia rubra</name>
    <dbReference type="NCBI Taxonomy" id="1485585"/>
    <lineage>
        <taxon>Bacteria</taxon>
        <taxon>Pseudomonadati</taxon>
        <taxon>Bacteroidota</taxon>
        <taxon>Cytophagia</taxon>
        <taxon>Cytophagales</taxon>
        <taxon>Cyclobacteriaceae</taxon>
        <taxon>Cecembia</taxon>
    </lineage>
</organism>
<name>A0A2P8ECM7_9BACT</name>
<dbReference type="AlphaFoldDB" id="A0A2P8ECM7"/>
<accession>A0A2P8ECM7</accession>
<protein>
    <recommendedName>
        <fullName evidence="3">YolD-like protein</fullName>
    </recommendedName>
</protein>
<dbReference type="Proteomes" id="UP000240708">
    <property type="component" value="Unassembled WGS sequence"/>
</dbReference>
<gene>
    <name evidence="1" type="ORF">CLV48_101106</name>
</gene>
<reference evidence="1 2" key="1">
    <citation type="submission" date="2018-03" db="EMBL/GenBank/DDBJ databases">
        <title>Genomic Encyclopedia of Archaeal and Bacterial Type Strains, Phase II (KMG-II): from individual species to whole genera.</title>
        <authorList>
            <person name="Goeker M."/>
        </authorList>
    </citation>
    <scope>NUCLEOTIDE SEQUENCE [LARGE SCALE GENOMIC DNA]</scope>
    <source>
        <strain evidence="1 2">DSM 28057</strain>
    </source>
</reference>
<evidence type="ECO:0008006" key="3">
    <source>
        <dbReference type="Google" id="ProtNLM"/>
    </source>
</evidence>